<protein>
    <submittedName>
        <fullName evidence="5">Uncharacterized protein</fullName>
    </submittedName>
</protein>
<organism evidence="5">
    <name type="scientific">Spironucleus salmonicida</name>
    <dbReference type="NCBI Taxonomy" id="348837"/>
    <lineage>
        <taxon>Eukaryota</taxon>
        <taxon>Metamonada</taxon>
        <taxon>Diplomonadida</taxon>
        <taxon>Hexamitidae</taxon>
        <taxon>Hexamitinae</taxon>
        <taxon>Spironucleus</taxon>
    </lineage>
</organism>
<dbReference type="AlphaFoldDB" id="V6LEX6"/>
<keyword evidence="1" id="KW-0479">Metal-binding</keyword>
<evidence type="ECO:0000313" key="7">
    <source>
        <dbReference type="Proteomes" id="UP000018208"/>
    </source>
</evidence>
<keyword evidence="4" id="KW-0175">Coiled coil</keyword>
<evidence type="ECO:0000256" key="4">
    <source>
        <dbReference type="SAM" id="Coils"/>
    </source>
</evidence>
<dbReference type="EMBL" id="AUWU02000005">
    <property type="protein sequence ID" value="KAH0572917.1"/>
    <property type="molecule type" value="Genomic_DNA"/>
</dbReference>
<sequence>MQIQQFTQEALESNLQQVLPDSPLSTDFYHIEHQVIISFTSGQVLISKNAYPLFLTSIRLFNSILIRIFVSNDTLTAIGADFTDDKIQYSMKQYSIKENTLHLKSSEKFQFMVNYAEMTENGQFIALSSQTQIHVYNVKQLLKIKNKTTLTFDNPVKKFKFVTLKLLFVQTTSEQYLSVYSLSQDACSSLKLSTLFDITLYKQIYSDGGKVYGFKYDQIQQILLKDDISSFSTPQEVQKLSKIAKINILNFPGLQTLEIAQGLFVASAGATAIFDSALLQIFGQNFAFSRASVASHRILLLTAEFALISLQKVAPKTLSAQYLKNGLFDAALRLGADAEIVFRGIGDQCLARSDCQGAHRNYLLAVEHNARPGPIIRRIARTGNFELLQKFLQNALQFSSSQEIVNLLLTVQIKNCDFEAFKHFTTNLEKTKNLKKEWKIKFDLDFAISLIEQIEQQCVFDICISRNEHLRAVEFLLGRNKIPEALALAVSCKEQIQCTRLIARKCLNTPFEDQVSAYICDNYNIIGKNFFALTDVLSERQFVKIFENVAFDAKNSISEELVSLYFKMLCESAADAEIYSKIRNLTDIRKINFSEIILVFREFEMRKSELFCCEKLQDKEEVIAAFLGQNDVEAAIEICRSEKLERKFLSSIISISAQNGKLKQSLYQIQLKKYDIIDLVNTVKSANRASKISDVLEVLSQEYSYQNEETQKYRKQLKQHEKQLLELKLARQKMENLVPRDESTCQQCGCALVQPIVMFLCGHSYHQNCADRTCSCFAEEKLRGPAPDLSSIDTLDQLISQVGQGDLE</sequence>
<proteinExistence type="predicted"/>
<dbReference type="VEuPathDB" id="GiardiaDB:SS50377_25032"/>
<dbReference type="GO" id="GO:0048284">
    <property type="term" value="P:organelle fusion"/>
    <property type="evidence" value="ECO:0007669"/>
    <property type="project" value="TreeGrafter"/>
</dbReference>
<feature type="coiled-coil region" evidence="4">
    <location>
        <begin position="703"/>
        <end position="737"/>
    </location>
</feature>
<evidence type="ECO:0000313" key="6">
    <source>
        <dbReference type="EMBL" id="KAH0572917.1"/>
    </source>
</evidence>
<dbReference type="GO" id="GO:0030674">
    <property type="term" value="F:protein-macromolecule adaptor activity"/>
    <property type="evidence" value="ECO:0007669"/>
    <property type="project" value="TreeGrafter"/>
</dbReference>
<dbReference type="OrthoDB" id="26184at2759"/>
<evidence type="ECO:0000256" key="3">
    <source>
        <dbReference type="ARBA" id="ARBA00022833"/>
    </source>
</evidence>
<gene>
    <name evidence="5" type="ORF">SS50377_17242</name>
    <name evidence="6" type="ORF">SS50377_25032</name>
</gene>
<evidence type="ECO:0000256" key="2">
    <source>
        <dbReference type="ARBA" id="ARBA00022771"/>
    </source>
</evidence>
<keyword evidence="2" id="KW-0863">Zinc-finger</keyword>
<dbReference type="EMBL" id="KI546146">
    <property type="protein sequence ID" value="EST43085.1"/>
    <property type="molecule type" value="Genomic_DNA"/>
</dbReference>
<dbReference type="GO" id="GO:0007033">
    <property type="term" value="P:vacuole organization"/>
    <property type="evidence" value="ECO:0007669"/>
    <property type="project" value="TreeGrafter"/>
</dbReference>
<evidence type="ECO:0000256" key="1">
    <source>
        <dbReference type="ARBA" id="ARBA00022723"/>
    </source>
</evidence>
<dbReference type="GO" id="GO:0030897">
    <property type="term" value="C:HOPS complex"/>
    <property type="evidence" value="ECO:0007669"/>
    <property type="project" value="TreeGrafter"/>
</dbReference>
<dbReference type="PANTHER" id="PTHR23323">
    <property type="entry name" value="VACUOLAR PROTEIN SORTING-ASSOCIATED PROTEIN"/>
    <property type="match status" value="1"/>
</dbReference>
<dbReference type="Proteomes" id="UP000018208">
    <property type="component" value="Unassembled WGS sequence"/>
</dbReference>
<reference evidence="5 6" key="1">
    <citation type="journal article" date="2014" name="PLoS Genet.">
        <title>The Genome of Spironucleus salmonicida Highlights a Fish Pathogen Adapted to Fluctuating Environments.</title>
        <authorList>
            <person name="Xu F."/>
            <person name="Jerlstrom-Hultqvist J."/>
            <person name="Einarsson E."/>
            <person name="Astvaldsson A."/>
            <person name="Svard S.G."/>
            <person name="Andersson J.O."/>
        </authorList>
    </citation>
    <scope>NUCLEOTIDE SEQUENCE</scope>
    <source>
        <strain evidence="6">ATCC 50377</strain>
    </source>
</reference>
<dbReference type="GO" id="GO:0005768">
    <property type="term" value="C:endosome"/>
    <property type="evidence" value="ECO:0007669"/>
    <property type="project" value="TreeGrafter"/>
</dbReference>
<reference evidence="6" key="2">
    <citation type="submission" date="2020-12" db="EMBL/GenBank/DDBJ databases">
        <title>New Spironucleus salmonicida genome in near-complete chromosomes.</title>
        <authorList>
            <person name="Xu F."/>
            <person name="Kurt Z."/>
            <person name="Jimenez-Gonzalez A."/>
            <person name="Astvaldsson A."/>
            <person name="Andersson J.O."/>
            <person name="Svard S.G."/>
        </authorList>
    </citation>
    <scope>NUCLEOTIDE SEQUENCE</scope>
    <source>
        <strain evidence="6">ATCC 50377</strain>
    </source>
</reference>
<keyword evidence="7" id="KW-1185">Reference proteome</keyword>
<evidence type="ECO:0000313" key="5">
    <source>
        <dbReference type="EMBL" id="EST43085.1"/>
    </source>
</evidence>
<dbReference type="PANTHER" id="PTHR23323:SF26">
    <property type="entry name" value="VACUOLAR PROTEIN SORTING-ASSOCIATED PROTEIN 18 HOMOLOG"/>
    <property type="match status" value="1"/>
</dbReference>
<accession>V6LEX6</accession>
<dbReference type="GO" id="GO:0008270">
    <property type="term" value="F:zinc ion binding"/>
    <property type="evidence" value="ECO:0007669"/>
    <property type="project" value="UniProtKB-KW"/>
</dbReference>
<dbReference type="GO" id="GO:0006904">
    <property type="term" value="P:vesicle docking involved in exocytosis"/>
    <property type="evidence" value="ECO:0007669"/>
    <property type="project" value="TreeGrafter"/>
</dbReference>
<keyword evidence="3" id="KW-0862">Zinc</keyword>
<name>V6LEX6_9EUKA</name>
<dbReference type="GO" id="GO:0007032">
    <property type="term" value="P:endosome organization"/>
    <property type="evidence" value="ECO:0007669"/>
    <property type="project" value="TreeGrafter"/>
</dbReference>